<accession>A0A4P6JTU6</accession>
<gene>
    <name evidence="4" type="ORF">EPA93_23195</name>
</gene>
<reference evidence="4 5" key="1">
    <citation type="submission" date="2019-01" db="EMBL/GenBank/DDBJ databases">
        <title>Ktedonosporobacter rubrisoli SCAWS-G2.</title>
        <authorList>
            <person name="Huang Y."/>
            <person name="Yan B."/>
        </authorList>
    </citation>
    <scope>NUCLEOTIDE SEQUENCE [LARGE SCALE GENOMIC DNA]</scope>
    <source>
        <strain evidence="4 5">SCAWS-G2</strain>
    </source>
</reference>
<dbReference type="Proteomes" id="UP000290365">
    <property type="component" value="Chromosome"/>
</dbReference>
<evidence type="ECO:0000259" key="3">
    <source>
        <dbReference type="SMART" id="SM00014"/>
    </source>
</evidence>
<feature type="domain" description="Phosphatidic acid phosphatase type 2/haloperoxidase" evidence="3">
    <location>
        <begin position="176"/>
        <end position="293"/>
    </location>
</feature>
<evidence type="ECO:0000313" key="5">
    <source>
        <dbReference type="Proteomes" id="UP000290365"/>
    </source>
</evidence>
<keyword evidence="5" id="KW-1185">Reference proteome</keyword>
<feature type="region of interest" description="Disordered" evidence="1">
    <location>
        <begin position="41"/>
        <end position="77"/>
    </location>
</feature>
<protein>
    <submittedName>
        <fullName evidence="4">Phosphatase PAP2 family protein</fullName>
    </submittedName>
</protein>
<dbReference type="SMART" id="SM00014">
    <property type="entry name" value="acidPPc"/>
    <property type="match status" value="1"/>
</dbReference>
<dbReference type="AlphaFoldDB" id="A0A4P6JTU6"/>
<dbReference type="RefSeq" id="WP_129889783.1">
    <property type="nucleotide sequence ID" value="NZ_CP035758.1"/>
</dbReference>
<feature type="transmembrane region" description="Helical" evidence="2">
    <location>
        <begin position="93"/>
        <end position="114"/>
    </location>
</feature>
<evidence type="ECO:0000256" key="2">
    <source>
        <dbReference type="SAM" id="Phobius"/>
    </source>
</evidence>
<dbReference type="Pfam" id="PF01569">
    <property type="entry name" value="PAP2"/>
    <property type="match status" value="1"/>
</dbReference>
<keyword evidence="2" id="KW-0472">Membrane</keyword>
<dbReference type="InterPro" id="IPR036938">
    <property type="entry name" value="PAP2/HPO_sf"/>
</dbReference>
<dbReference type="CDD" id="cd03392">
    <property type="entry name" value="PAP2_like_2"/>
    <property type="match status" value="1"/>
</dbReference>
<dbReference type="PANTHER" id="PTHR14969:SF13">
    <property type="entry name" value="AT30094P"/>
    <property type="match status" value="1"/>
</dbReference>
<keyword evidence="2" id="KW-1133">Transmembrane helix</keyword>
<dbReference type="Gene3D" id="1.20.144.10">
    <property type="entry name" value="Phosphatidic acid phosphatase type 2/haloperoxidase"/>
    <property type="match status" value="1"/>
</dbReference>
<evidence type="ECO:0000313" key="4">
    <source>
        <dbReference type="EMBL" id="QBD78730.1"/>
    </source>
</evidence>
<proteinExistence type="predicted"/>
<dbReference type="InterPro" id="IPR000326">
    <property type="entry name" value="PAP2/HPO"/>
</dbReference>
<keyword evidence="2" id="KW-0812">Transmembrane</keyword>
<feature type="transmembrane region" description="Helical" evidence="2">
    <location>
        <begin position="222"/>
        <end position="240"/>
    </location>
</feature>
<organism evidence="4 5">
    <name type="scientific">Ktedonosporobacter rubrisoli</name>
    <dbReference type="NCBI Taxonomy" id="2509675"/>
    <lineage>
        <taxon>Bacteria</taxon>
        <taxon>Bacillati</taxon>
        <taxon>Chloroflexota</taxon>
        <taxon>Ktedonobacteria</taxon>
        <taxon>Ktedonobacterales</taxon>
        <taxon>Ktedonosporobacteraceae</taxon>
        <taxon>Ktedonosporobacter</taxon>
    </lineage>
</organism>
<name>A0A4P6JTU6_KTERU</name>
<feature type="transmembrane region" description="Helical" evidence="2">
    <location>
        <begin position="246"/>
        <end position="268"/>
    </location>
</feature>
<evidence type="ECO:0000256" key="1">
    <source>
        <dbReference type="SAM" id="MobiDB-lite"/>
    </source>
</evidence>
<sequence length="329" mass="36982">MPCPNCGSLLTAARKESKCLQCGQTLSAIPTPALRTQTESISKVQPAGEKPVQTLEKAPPEPLQAIHPQSETNHSADRPARSTLMQFIKAKSAILLTVLAILQWTLFGLLAWWVHGHLLWSVDIQLTRALQSHQEFWIRQPLIFASEPGNIGHLFTILTGASALFFCLLRRPLEGVLIVLVSESSDYLNHFIKNLIARPRPTMANVMIIEKANGLSFPSGHVTSYVATLGLIMLFSLFVLKGRTWWRYLLIIIPAFFILFIGPSRVYLGDHWTTDVVGGYLLEGGFICLWLLVYLKLKVLLLQLWQLRIQPLLSRFSRSKDTHSLSHTK</sequence>
<dbReference type="OrthoDB" id="9789113at2"/>
<dbReference type="PANTHER" id="PTHR14969">
    <property type="entry name" value="SPHINGOSINE-1-PHOSPHATE PHOSPHOHYDROLASE"/>
    <property type="match status" value="1"/>
</dbReference>
<dbReference type="KEGG" id="kbs:EPA93_23195"/>
<feature type="transmembrane region" description="Helical" evidence="2">
    <location>
        <begin position="280"/>
        <end position="297"/>
    </location>
</feature>
<dbReference type="SUPFAM" id="SSF48317">
    <property type="entry name" value="Acid phosphatase/Vanadium-dependent haloperoxidase"/>
    <property type="match status" value="1"/>
</dbReference>
<dbReference type="EMBL" id="CP035758">
    <property type="protein sequence ID" value="QBD78730.1"/>
    <property type="molecule type" value="Genomic_DNA"/>
</dbReference>